<dbReference type="GO" id="GO:0008270">
    <property type="term" value="F:zinc ion binding"/>
    <property type="evidence" value="ECO:0007669"/>
    <property type="project" value="UniProtKB-KW"/>
</dbReference>
<dbReference type="Pfam" id="PF03732">
    <property type="entry name" value="Retrotrans_gag"/>
    <property type="match status" value="1"/>
</dbReference>
<feature type="compositionally biased region" description="Polar residues" evidence="2">
    <location>
        <begin position="123"/>
        <end position="140"/>
    </location>
</feature>
<accession>A0AAE0B9E2</accession>
<protein>
    <recommendedName>
        <fullName evidence="3">CCHC-type domain-containing protein</fullName>
    </recommendedName>
</protein>
<name>A0AAE0B9E2_9ROSI</name>
<feature type="domain" description="CCHC-type" evidence="3">
    <location>
        <begin position="149"/>
        <end position="164"/>
    </location>
</feature>
<gene>
    <name evidence="4" type="ORF">Dsin_003591</name>
</gene>
<dbReference type="Proteomes" id="UP001281410">
    <property type="component" value="Unassembled WGS sequence"/>
</dbReference>
<evidence type="ECO:0000256" key="2">
    <source>
        <dbReference type="SAM" id="MobiDB-lite"/>
    </source>
</evidence>
<keyword evidence="1" id="KW-0862">Zinc</keyword>
<dbReference type="PROSITE" id="PS50158">
    <property type="entry name" value="ZF_CCHC"/>
    <property type="match status" value="1"/>
</dbReference>
<comment type="caution">
    <text evidence="4">The sequence shown here is derived from an EMBL/GenBank/DDBJ whole genome shotgun (WGS) entry which is preliminary data.</text>
</comment>
<proteinExistence type="predicted"/>
<evidence type="ECO:0000313" key="5">
    <source>
        <dbReference type="Proteomes" id="UP001281410"/>
    </source>
</evidence>
<dbReference type="AlphaFoldDB" id="A0AAE0B9E2"/>
<feature type="region of interest" description="Disordered" evidence="2">
    <location>
        <begin position="87"/>
        <end position="143"/>
    </location>
</feature>
<evidence type="ECO:0000259" key="3">
    <source>
        <dbReference type="PROSITE" id="PS50158"/>
    </source>
</evidence>
<dbReference type="PANTHER" id="PTHR35046:SF9">
    <property type="entry name" value="RNA-DIRECTED DNA POLYMERASE"/>
    <property type="match status" value="1"/>
</dbReference>
<dbReference type="GO" id="GO:0003676">
    <property type="term" value="F:nucleic acid binding"/>
    <property type="evidence" value="ECO:0007669"/>
    <property type="project" value="InterPro"/>
</dbReference>
<feature type="compositionally biased region" description="Low complexity" evidence="2">
    <location>
        <begin position="106"/>
        <end position="120"/>
    </location>
</feature>
<keyword evidence="1" id="KW-0479">Metal-binding</keyword>
<dbReference type="InterPro" id="IPR036875">
    <property type="entry name" value="Znf_CCHC_sf"/>
</dbReference>
<dbReference type="EMBL" id="JANJYJ010000001">
    <property type="protein sequence ID" value="KAK3231710.1"/>
    <property type="molecule type" value="Genomic_DNA"/>
</dbReference>
<dbReference type="InterPro" id="IPR001878">
    <property type="entry name" value="Znf_CCHC"/>
</dbReference>
<reference evidence="4" key="1">
    <citation type="journal article" date="2023" name="Plant J.">
        <title>Genome sequences and population genomics provide insights into the demographic history, inbreeding, and mutation load of two 'living fossil' tree species of Dipteronia.</title>
        <authorList>
            <person name="Feng Y."/>
            <person name="Comes H.P."/>
            <person name="Chen J."/>
            <person name="Zhu S."/>
            <person name="Lu R."/>
            <person name="Zhang X."/>
            <person name="Li P."/>
            <person name="Qiu J."/>
            <person name="Olsen K.M."/>
            <person name="Qiu Y."/>
        </authorList>
    </citation>
    <scope>NUCLEOTIDE SEQUENCE</scope>
    <source>
        <strain evidence="4">NBL</strain>
    </source>
</reference>
<organism evidence="4 5">
    <name type="scientific">Dipteronia sinensis</name>
    <dbReference type="NCBI Taxonomy" id="43782"/>
    <lineage>
        <taxon>Eukaryota</taxon>
        <taxon>Viridiplantae</taxon>
        <taxon>Streptophyta</taxon>
        <taxon>Embryophyta</taxon>
        <taxon>Tracheophyta</taxon>
        <taxon>Spermatophyta</taxon>
        <taxon>Magnoliopsida</taxon>
        <taxon>eudicotyledons</taxon>
        <taxon>Gunneridae</taxon>
        <taxon>Pentapetalae</taxon>
        <taxon>rosids</taxon>
        <taxon>malvids</taxon>
        <taxon>Sapindales</taxon>
        <taxon>Sapindaceae</taxon>
        <taxon>Hippocastanoideae</taxon>
        <taxon>Acereae</taxon>
        <taxon>Dipteronia</taxon>
    </lineage>
</organism>
<keyword evidence="1" id="KW-0863">Zinc-finger</keyword>
<evidence type="ECO:0000256" key="1">
    <source>
        <dbReference type="PROSITE-ProRule" id="PRU00047"/>
    </source>
</evidence>
<dbReference type="SUPFAM" id="SSF57756">
    <property type="entry name" value="Retrovirus zinc finger-like domains"/>
    <property type="match status" value="1"/>
</dbReference>
<sequence length="256" mass="29391">MREGKGSMRTWNRMKQLMMNHFLPAYYEQMLYVQYQQCQQKGKSVHDYTDEFYRLSARNNLNETDVQLVAWYVSGLKETIREKTSSRTYFNRKPSGNVSSEKDKSSSSTSTSSPKQGSKGVIESSNKNQGKLHSVQTRNNPYARPTPGKCFRCNLLGHRSNECPLRKQINVLNDHEEEDEEYGEAEDGFEDDMNEIYGDDGKSKSNSQRNTIFRTRCTIDDRVCDVIIDNDSSDNVVSKALVKALDLKTEKHPKPS</sequence>
<evidence type="ECO:0000313" key="4">
    <source>
        <dbReference type="EMBL" id="KAK3231710.1"/>
    </source>
</evidence>
<dbReference type="PANTHER" id="PTHR35046">
    <property type="entry name" value="ZINC KNUCKLE (CCHC-TYPE) FAMILY PROTEIN"/>
    <property type="match status" value="1"/>
</dbReference>
<keyword evidence="5" id="KW-1185">Reference proteome</keyword>
<dbReference type="InterPro" id="IPR005162">
    <property type="entry name" value="Retrotrans_gag_dom"/>
</dbReference>